<dbReference type="InterPro" id="IPR052534">
    <property type="entry name" value="Extracell_DNA_Util/SecSys_Comp"/>
</dbReference>
<accession>A0ABQ2CXP2</accession>
<proteinExistence type="predicted"/>
<sequence>MIKINLLPKELAVHRETNLWTVAAFVVPVITLGVVAAMHIMRTNEDAQLTEDLTVMRADLEARKEALNTVKQLERQKAELSVYSSVRSNLEALSSDWRGDLERFVSQIPTGSANPTISLSSLGVSTPTAATGVAFDGRPSSKVMTIQGIAKSNQALIDFVKAFEDSQDFAIQFQNAQKQAENNQYDFTVNVNLIKASATETTPGTTPATTPAPSGTTTPTTTSGGSTQ</sequence>
<keyword evidence="6" id="KW-1185">Reference proteome</keyword>
<dbReference type="Pfam" id="PF18222">
    <property type="entry name" value="PilN_bio_d"/>
    <property type="match status" value="1"/>
</dbReference>
<feature type="region of interest" description="Disordered" evidence="2">
    <location>
        <begin position="198"/>
        <end position="228"/>
    </location>
</feature>
<dbReference type="PANTHER" id="PTHR40278">
    <property type="entry name" value="DNA UTILIZATION PROTEIN HOFN"/>
    <property type="match status" value="1"/>
</dbReference>
<organism evidence="5 6">
    <name type="scientific">Deinococcus roseus</name>
    <dbReference type="NCBI Taxonomy" id="392414"/>
    <lineage>
        <taxon>Bacteria</taxon>
        <taxon>Thermotogati</taxon>
        <taxon>Deinococcota</taxon>
        <taxon>Deinococci</taxon>
        <taxon>Deinococcales</taxon>
        <taxon>Deinococcaceae</taxon>
        <taxon>Deinococcus</taxon>
    </lineage>
</organism>
<dbReference type="InterPro" id="IPR040888">
    <property type="entry name" value="PilN_bio_d"/>
</dbReference>
<keyword evidence="3" id="KW-0472">Membrane</keyword>
<evidence type="ECO:0000313" key="6">
    <source>
        <dbReference type="Proteomes" id="UP000632222"/>
    </source>
</evidence>
<dbReference type="Proteomes" id="UP000632222">
    <property type="component" value="Unassembled WGS sequence"/>
</dbReference>
<evidence type="ECO:0000313" key="5">
    <source>
        <dbReference type="EMBL" id="GGJ30790.1"/>
    </source>
</evidence>
<comment type="caution">
    <text evidence="5">The sequence shown here is derived from an EMBL/GenBank/DDBJ whole genome shotgun (WGS) entry which is preliminary data.</text>
</comment>
<keyword evidence="3" id="KW-1133">Transmembrane helix</keyword>
<feature type="domain" description="PilN biogenesis protein dimerization" evidence="4">
    <location>
        <begin position="97"/>
        <end position="194"/>
    </location>
</feature>
<keyword evidence="3" id="KW-0812">Transmembrane</keyword>
<dbReference type="RefSeq" id="WP_189002158.1">
    <property type="nucleotide sequence ID" value="NZ_BMOD01000004.1"/>
</dbReference>
<evidence type="ECO:0000256" key="2">
    <source>
        <dbReference type="SAM" id="MobiDB-lite"/>
    </source>
</evidence>
<keyword evidence="1" id="KW-0175">Coiled coil</keyword>
<name>A0ABQ2CXP2_9DEIO</name>
<evidence type="ECO:0000259" key="4">
    <source>
        <dbReference type="Pfam" id="PF18222"/>
    </source>
</evidence>
<reference evidence="6" key="1">
    <citation type="journal article" date="2019" name="Int. J. Syst. Evol. Microbiol.">
        <title>The Global Catalogue of Microorganisms (GCM) 10K type strain sequencing project: providing services to taxonomists for standard genome sequencing and annotation.</title>
        <authorList>
            <consortium name="The Broad Institute Genomics Platform"/>
            <consortium name="The Broad Institute Genome Sequencing Center for Infectious Disease"/>
            <person name="Wu L."/>
            <person name="Ma J."/>
        </authorList>
    </citation>
    <scope>NUCLEOTIDE SEQUENCE [LARGE SCALE GENOMIC DNA]</scope>
    <source>
        <strain evidence="6">JCM 14370</strain>
    </source>
</reference>
<evidence type="ECO:0000256" key="3">
    <source>
        <dbReference type="SAM" id="Phobius"/>
    </source>
</evidence>
<gene>
    <name evidence="5" type="ORF">GCM10008938_16050</name>
</gene>
<feature type="transmembrane region" description="Helical" evidence="3">
    <location>
        <begin position="20"/>
        <end position="40"/>
    </location>
</feature>
<dbReference type="Gene3D" id="3.30.70.2830">
    <property type="match status" value="1"/>
</dbReference>
<dbReference type="PANTHER" id="PTHR40278:SF1">
    <property type="entry name" value="DNA UTILIZATION PROTEIN HOFN"/>
    <property type="match status" value="1"/>
</dbReference>
<protein>
    <recommendedName>
        <fullName evidence="4">PilN biogenesis protein dimerization domain-containing protein</fullName>
    </recommendedName>
</protein>
<dbReference type="EMBL" id="BMOD01000004">
    <property type="protein sequence ID" value="GGJ30790.1"/>
    <property type="molecule type" value="Genomic_DNA"/>
</dbReference>
<feature type="coiled-coil region" evidence="1">
    <location>
        <begin position="56"/>
        <end position="83"/>
    </location>
</feature>
<evidence type="ECO:0000256" key="1">
    <source>
        <dbReference type="SAM" id="Coils"/>
    </source>
</evidence>